<feature type="transmembrane region" description="Helical" evidence="2">
    <location>
        <begin position="199"/>
        <end position="222"/>
    </location>
</feature>
<dbReference type="Proteomes" id="UP001187471">
    <property type="component" value="Unassembled WGS sequence"/>
</dbReference>
<gene>
    <name evidence="3" type="ORF">RJ640_014578</name>
</gene>
<feature type="transmembrane region" description="Helical" evidence="2">
    <location>
        <begin position="166"/>
        <end position="187"/>
    </location>
</feature>
<comment type="caution">
    <text evidence="3">The sequence shown here is derived from an EMBL/GenBank/DDBJ whole genome shotgun (WGS) entry which is preliminary data.</text>
</comment>
<feature type="transmembrane region" description="Helical" evidence="2">
    <location>
        <begin position="242"/>
        <end position="262"/>
    </location>
</feature>
<keyword evidence="2" id="KW-0812">Transmembrane</keyword>
<sequence>MDLDNISSDASTGNSISPAMSADASTSVSLANKLSLGSSSDSSATSFYSMAANAGSPEALDSESNLPAMEAIPLATENKLFSPPNTSSKNPARSQPLGKKIFSRLTLAIILPTSFIFLAYIEITEFFFGKIIHNEYALDRTEQDTSRYEINLKKVISVIPKVWKRLVVTFIIVFAYNIVALLVLVSWQLFVDPTPIGLIIFFTLLVAYFMGFVYISIIWHLASVVSVLEDVHGIQAMLKSKVLIKGRVGVAVTIFLLLNLYFTRIQMGFEFYVNKTASSNSRDLKEKKLKPRKALLTWDDSDESDKETSEDDDVAQLCFMAKDDHSDK</sequence>
<keyword evidence="2" id="KW-0472">Membrane</keyword>
<organism evidence="3 4">
    <name type="scientific">Escallonia rubra</name>
    <dbReference type="NCBI Taxonomy" id="112253"/>
    <lineage>
        <taxon>Eukaryota</taxon>
        <taxon>Viridiplantae</taxon>
        <taxon>Streptophyta</taxon>
        <taxon>Embryophyta</taxon>
        <taxon>Tracheophyta</taxon>
        <taxon>Spermatophyta</taxon>
        <taxon>Magnoliopsida</taxon>
        <taxon>eudicotyledons</taxon>
        <taxon>Gunneridae</taxon>
        <taxon>Pentapetalae</taxon>
        <taxon>asterids</taxon>
        <taxon>campanulids</taxon>
        <taxon>Escalloniales</taxon>
        <taxon>Escalloniaceae</taxon>
        <taxon>Escallonia</taxon>
    </lineage>
</organism>
<evidence type="ECO:0000313" key="4">
    <source>
        <dbReference type="Proteomes" id="UP001187471"/>
    </source>
</evidence>
<dbReference type="PANTHER" id="PTHR33133:SF5">
    <property type="entry name" value="OS08G0107100 PROTEIN"/>
    <property type="match status" value="1"/>
</dbReference>
<feature type="non-terminal residue" evidence="3">
    <location>
        <position position="1"/>
    </location>
</feature>
<dbReference type="EMBL" id="JAVXUO010001642">
    <property type="protein sequence ID" value="KAK2980405.1"/>
    <property type="molecule type" value="Genomic_DNA"/>
</dbReference>
<evidence type="ECO:0000256" key="1">
    <source>
        <dbReference type="SAM" id="MobiDB-lite"/>
    </source>
</evidence>
<feature type="transmembrane region" description="Helical" evidence="2">
    <location>
        <begin position="101"/>
        <end position="121"/>
    </location>
</feature>
<proteinExistence type="predicted"/>
<evidence type="ECO:0000313" key="3">
    <source>
        <dbReference type="EMBL" id="KAK2980405.1"/>
    </source>
</evidence>
<keyword evidence="2" id="KW-1133">Transmembrane helix</keyword>
<keyword evidence="4" id="KW-1185">Reference proteome</keyword>
<reference evidence="3" key="1">
    <citation type="submission" date="2022-12" db="EMBL/GenBank/DDBJ databases">
        <title>Draft genome assemblies for two species of Escallonia (Escalloniales).</title>
        <authorList>
            <person name="Chanderbali A."/>
            <person name="Dervinis C."/>
            <person name="Anghel I."/>
            <person name="Soltis D."/>
            <person name="Soltis P."/>
            <person name="Zapata F."/>
        </authorList>
    </citation>
    <scope>NUCLEOTIDE SEQUENCE</scope>
    <source>
        <strain evidence="3">UCBG92.1500</strain>
        <tissue evidence="3">Leaf</tissue>
    </source>
</reference>
<name>A0AA88RE12_9ASTE</name>
<evidence type="ECO:0000256" key="2">
    <source>
        <dbReference type="SAM" id="Phobius"/>
    </source>
</evidence>
<dbReference type="PANTHER" id="PTHR33133">
    <property type="entry name" value="OS08G0107100 PROTEIN-RELATED"/>
    <property type="match status" value="1"/>
</dbReference>
<feature type="region of interest" description="Disordered" evidence="1">
    <location>
        <begin position="1"/>
        <end position="20"/>
    </location>
</feature>
<protein>
    <submittedName>
        <fullName evidence="3">Uncharacterized protein</fullName>
    </submittedName>
</protein>
<dbReference type="AlphaFoldDB" id="A0AA88RE12"/>
<accession>A0AA88RE12</accession>